<accession>A0A644ZV99</accession>
<protein>
    <submittedName>
        <fullName evidence="1">Uncharacterized protein</fullName>
    </submittedName>
</protein>
<name>A0A644ZV99_9ZZZZ</name>
<reference evidence="1" key="1">
    <citation type="submission" date="2019-08" db="EMBL/GenBank/DDBJ databases">
        <authorList>
            <person name="Kucharzyk K."/>
            <person name="Murdoch R.W."/>
            <person name="Higgins S."/>
            <person name="Loffler F."/>
        </authorList>
    </citation>
    <scope>NUCLEOTIDE SEQUENCE</scope>
</reference>
<evidence type="ECO:0000313" key="1">
    <source>
        <dbReference type="EMBL" id="MPM42563.1"/>
    </source>
</evidence>
<gene>
    <name evidence="1" type="ORF">SDC9_89229</name>
</gene>
<dbReference type="EMBL" id="VSSQ01009775">
    <property type="protein sequence ID" value="MPM42563.1"/>
    <property type="molecule type" value="Genomic_DNA"/>
</dbReference>
<organism evidence="1">
    <name type="scientific">bioreactor metagenome</name>
    <dbReference type="NCBI Taxonomy" id="1076179"/>
    <lineage>
        <taxon>unclassified sequences</taxon>
        <taxon>metagenomes</taxon>
        <taxon>ecological metagenomes</taxon>
    </lineage>
</organism>
<comment type="caution">
    <text evidence="1">The sequence shown here is derived from an EMBL/GenBank/DDBJ whole genome shotgun (WGS) entry which is preliminary data.</text>
</comment>
<sequence>MRSCFTLYSSIFSIDIGFQDQELIYSSSKGLKGTTEVTAYKLSLTLVLYIKDFFRNFASNIVSSKNTYKD</sequence>
<proteinExistence type="predicted"/>
<dbReference type="AlphaFoldDB" id="A0A644ZV99"/>